<evidence type="ECO:0000313" key="2">
    <source>
        <dbReference type="EMBL" id="KAK1847831.1"/>
    </source>
</evidence>
<protein>
    <submittedName>
        <fullName evidence="2">Uncharacterized protein</fullName>
    </submittedName>
</protein>
<organism evidence="2 3">
    <name type="scientific">Colletotrichum chrysophilum</name>
    <dbReference type="NCBI Taxonomy" id="1836956"/>
    <lineage>
        <taxon>Eukaryota</taxon>
        <taxon>Fungi</taxon>
        <taxon>Dikarya</taxon>
        <taxon>Ascomycota</taxon>
        <taxon>Pezizomycotina</taxon>
        <taxon>Sordariomycetes</taxon>
        <taxon>Hypocreomycetidae</taxon>
        <taxon>Glomerellales</taxon>
        <taxon>Glomerellaceae</taxon>
        <taxon>Colletotrichum</taxon>
        <taxon>Colletotrichum gloeosporioides species complex</taxon>
    </lineage>
</organism>
<gene>
    <name evidence="2" type="ORF">CCHR01_09558</name>
</gene>
<sequence>MQKLCAVKRNFFLRLSAIGEGRQVSLLRQKKPRNESRPLTSVVSSPCPVRRRRESHHSVFPSGIYGEDGHILTQGIASCPPELFRPLIISELSPRELVAKHPAGSLSANFSIVRRQPTFPTVCHQRHQDRAGSNLLPRNVMDSTILGNGQYTTISWRMISIPSCVAGIANSPLKACQSRQRAFLLLHNEIRHRPGATCFSHFPRELFRSKQSNF</sequence>
<evidence type="ECO:0000313" key="3">
    <source>
        <dbReference type="Proteomes" id="UP001243330"/>
    </source>
</evidence>
<evidence type="ECO:0000256" key="1">
    <source>
        <dbReference type="SAM" id="MobiDB-lite"/>
    </source>
</evidence>
<proteinExistence type="predicted"/>
<keyword evidence="3" id="KW-1185">Reference proteome</keyword>
<reference evidence="2" key="1">
    <citation type="submission" date="2023-01" db="EMBL/GenBank/DDBJ databases">
        <title>Colletotrichum chrysophilum M932 genome sequence.</title>
        <authorList>
            <person name="Baroncelli R."/>
        </authorList>
    </citation>
    <scope>NUCLEOTIDE SEQUENCE</scope>
    <source>
        <strain evidence="2">M932</strain>
    </source>
</reference>
<accession>A0AAD9EKA2</accession>
<feature type="region of interest" description="Disordered" evidence="1">
    <location>
        <begin position="29"/>
        <end position="54"/>
    </location>
</feature>
<dbReference type="EMBL" id="JAQOWY010000190">
    <property type="protein sequence ID" value="KAK1847831.1"/>
    <property type="molecule type" value="Genomic_DNA"/>
</dbReference>
<dbReference type="Proteomes" id="UP001243330">
    <property type="component" value="Unassembled WGS sequence"/>
</dbReference>
<comment type="caution">
    <text evidence="2">The sequence shown here is derived from an EMBL/GenBank/DDBJ whole genome shotgun (WGS) entry which is preliminary data.</text>
</comment>
<dbReference type="AlphaFoldDB" id="A0AAD9EKA2"/>
<name>A0AAD9EKA2_9PEZI</name>